<evidence type="ECO:0000259" key="10">
    <source>
        <dbReference type="Pfam" id="PF20255"/>
    </source>
</evidence>
<evidence type="ECO:0000256" key="4">
    <source>
        <dbReference type="ARBA" id="ARBA00022786"/>
    </source>
</evidence>
<gene>
    <name evidence="11" type="ORF">CPLU01_15578</name>
</gene>
<feature type="region of interest" description="Disordered" evidence="7">
    <location>
        <begin position="183"/>
        <end position="204"/>
    </location>
</feature>
<evidence type="ECO:0000256" key="6">
    <source>
        <dbReference type="ARBA" id="ARBA00022807"/>
    </source>
</evidence>
<dbReference type="InterPro" id="IPR022105">
    <property type="entry name" value="DUF3645"/>
</dbReference>
<proteinExistence type="predicted"/>
<evidence type="ECO:0000313" key="11">
    <source>
        <dbReference type="EMBL" id="KAF6808988.1"/>
    </source>
</evidence>
<evidence type="ECO:0000256" key="3">
    <source>
        <dbReference type="ARBA" id="ARBA00022670"/>
    </source>
</evidence>
<keyword evidence="5" id="KW-0378">Hydrolase</keyword>
<feature type="domain" description="DUF3645" evidence="9">
    <location>
        <begin position="2311"/>
        <end position="2346"/>
    </location>
</feature>
<dbReference type="Proteomes" id="UP000654918">
    <property type="component" value="Unassembled WGS sequence"/>
</dbReference>
<keyword evidence="6" id="KW-0788">Thiol protease</keyword>
<evidence type="ECO:0000256" key="5">
    <source>
        <dbReference type="ARBA" id="ARBA00022801"/>
    </source>
</evidence>
<dbReference type="GO" id="GO:0004843">
    <property type="term" value="F:cysteine-type deubiquitinase activity"/>
    <property type="evidence" value="ECO:0007669"/>
    <property type="project" value="UniProtKB-EC"/>
</dbReference>
<dbReference type="PANTHER" id="PTHR13367">
    <property type="entry name" value="UBIQUITIN THIOESTERASE"/>
    <property type="match status" value="1"/>
</dbReference>
<evidence type="ECO:0000256" key="7">
    <source>
        <dbReference type="SAM" id="MobiDB-lite"/>
    </source>
</evidence>
<evidence type="ECO:0000256" key="2">
    <source>
        <dbReference type="ARBA" id="ARBA00012759"/>
    </source>
</evidence>
<evidence type="ECO:0000259" key="9">
    <source>
        <dbReference type="Pfam" id="PF12359"/>
    </source>
</evidence>
<dbReference type="Pfam" id="PF12359">
    <property type="entry name" value="DUF3645"/>
    <property type="match status" value="1"/>
</dbReference>
<name>A0A8H6JA73_9PEZI</name>
<dbReference type="InterPro" id="IPR022099">
    <property type="entry name" value="DUF3638"/>
</dbReference>
<evidence type="ECO:0000256" key="1">
    <source>
        <dbReference type="ARBA" id="ARBA00000707"/>
    </source>
</evidence>
<dbReference type="Pfam" id="PF12340">
    <property type="entry name" value="DUF3638"/>
    <property type="match status" value="1"/>
</dbReference>
<reference evidence="11" key="1">
    <citation type="journal article" date="2020" name="Phytopathology">
        <title>Genome Sequence Resources of Colletotrichum truncatum, C. plurivorum, C. musicola, and C. sojae: Four Species Pathogenic to Soybean (Glycine max).</title>
        <authorList>
            <person name="Rogerio F."/>
            <person name="Boufleur T.R."/>
            <person name="Ciampi-Guillardi M."/>
            <person name="Sukno S.A."/>
            <person name="Thon M.R."/>
            <person name="Massola Junior N.S."/>
            <person name="Baroncelli R."/>
        </authorList>
    </citation>
    <scope>NUCLEOTIDE SEQUENCE</scope>
    <source>
        <strain evidence="11">LFN00145</strain>
    </source>
</reference>
<keyword evidence="12" id="KW-1185">Reference proteome</keyword>
<dbReference type="EMBL" id="WIGO01000553">
    <property type="protein sequence ID" value="KAF6808988.1"/>
    <property type="molecule type" value="Genomic_DNA"/>
</dbReference>
<dbReference type="PANTHER" id="PTHR13367:SF34">
    <property type="match status" value="1"/>
</dbReference>
<evidence type="ECO:0000313" key="12">
    <source>
        <dbReference type="Proteomes" id="UP000654918"/>
    </source>
</evidence>
<dbReference type="Pfam" id="PF20255">
    <property type="entry name" value="DUF6606"/>
    <property type="match status" value="1"/>
</dbReference>
<comment type="catalytic activity">
    <reaction evidence="1">
        <text>Thiol-dependent hydrolysis of ester, thioester, amide, peptide and isopeptide bonds formed by the C-terminal Gly of ubiquitin (a 76-residue protein attached to proteins as an intracellular targeting signal).</text>
        <dbReference type="EC" id="3.4.19.12"/>
    </reaction>
</comment>
<dbReference type="GO" id="GO:0006508">
    <property type="term" value="P:proteolysis"/>
    <property type="evidence" value="ECO:0007669"/>
    <property type="project" value="UniProtKB-KW"/>
</dbReference>
<keyword evidence="3" id="KW-0645">Protease</keyword>
<comment type="caution">
    <text evidence="11">The sequence shown here is derived from an EMBL/GenBank/DDBJ whole genome shotgun (WGS) entry which is preliminary data.</text>
</comment>
<keyword evidence="4" id="KW-0833">Ubl conjugation pathway</keyword>
<feature type="domain" description="DUF3638" evidence="8">
    <location>
        <begin position="1971"/>
        <end position="2192"/>
    </location>
</feature>
<dbReference type="InterPro" id="IPR051346">
    <property type="entry name" value="OTU_Deubiquitinase"/>
</dbReference>
<dbReference type="EC" id="3.4.19.12" evidence="2"/>
<feature type="domain" description="DUF6606" evidence="10">
    <location>
        <begin position="16"/>
        <end position="290"/>
    </location>
</feature>
<organism evidence="11 12">
    <name type="scientific">Colletotrichum plurivorum</name>
    <dbReference type="NCBI Taxonomy" id="2175906"/>
    <lineage>
        <taxon>Eukaryota</taxon>
        <taxon>Fungi</taxon>
        <taxon>Dikarya</taxon>
        <taxon>Ascomycota</taxon>
        <taxon>Pezizomycotina</taxon>
        <taxon>Sordariomycetes</taxon>
        <taxon>Hypocreomycetidae</taxon>
        <taxon>Glomerellales</taxon>
        <taxon>Glomerellaceae</taxon>
        <taxon>Colletotrichum</taxon>
        <taxon>Colletotrichum orchidearum species complex</taxon>
    </lineage>
</organism>
<accession>A0A8H6JA73</accession>
<protein>
    <recommendedName>
        <fullName evidence="2">ubiquitinyl hydrolase 1</fullName>
        <ecNumber evidence="2">3.4.19.12</ecNumber>
    </recommendedName>
</protein>
<dbReference type="InterPro" id="IPR046541">
    <property type="entry name" value="DUF6606"/>
</dbReference>
<sequence length="2463" mass="277245">MAIRQAQDAAMEASYLVRHVFLPPQLPQSDDSSHGNEMALVQCAHNALVRFRSHVSESQQEPVTLATGLLRNMLSVHKPLGESSAVDKGDFVKILCQLYDSGGAVALHVREQNAGVIISRVDSSLHLEAFELSPSNEAVIKIKGRLRRTFPGTAVSIRLENARETGFTTTLAATLSKMSAQSSIDTKHKAKKAGQLQDENRDTTHPKMVTELLNAYLLVVGQPAACDRIWKNTREEFLWQNARLPWRRSPMWMLIRVVIQLTFIRSAESSQSGVNLYKSFMAFLMAEILQKGLDVGLHPDMLYSMTAKLSRRLTKIGFETHTRALEYVRAKMRIANRTLSKSWSAIQAQNSADLSVEFSRLKTMDFSQDTVVALPDLEGLLNSLEKRKSVQNSREFTPSWKLVKHDDDFSLPRSPDPSDEDHLQLNLAAFESWVEMKLGLWVASQRAQDYAATCSQLRHLIEGYHCVASSEYDGNPESTSIMLLTILELWVACDKAAVHAHPLLEDYGTGIPSGLFQNLLLPSRKQMERLYQVEQYLANRYRNCKLRCSGLHVYTSFGSPDSFSARYFDQSDRHQTLLAEIEAKATADREEKRRELASLKFTYQSLMSQYDRGKCIYTNIWDGYEGAFVERHVSDRCSRCLCQDEAENLHIDVHEWPPPRDGWQKKSVVFELALPQTFGYWKEASFYVLMDVLKLQHGGLGQPNSLYPLLTYTALRRYAETNVSMQRVGLLSETKSNVVVHRNPVPVVSANESNVLLNNGLQFEYFDDARSHFIRDIHLTDDIPLGCTYSLPSGLESLQKFIYRPASEPDGPPPNSVVASQSACPRGMTVEEYKALGSIPLGHKIQWQNILIQLFSPSVDFKKWEVALTIWQCIHQAGPERSSLASRAAHDICEDERFAGQLLEGIRDATHRFEENWQSAVALATFNSIARRLLTLTRSAEIVKQCLDYLREAMKITFRWAMELREKARNTTGEGSDSGDIKKIAFQRRAMEVLLICVDTFNVDSAHQRVVLAKREQASVYFQCATYVQEYSDELLSSLDAPVRYLYARWQRTLYSCYRDVATHVTSDTSAALDDAILACWPAYSPSGTWTILSENHDGWLVSFTASSSPQTVHFGLVSGEFLVDGVPLDPRPSGARVVDNHVHWYNHDEGCVEFCGIRNPWHRSVFNWKLRRCGVRRGWLLSRDDDALVGINTASSRLLAKILQPLEASDWIHVIYRNSDTIFVDIPRCGLEFSLKPGTSAVVSRQYRGMSVDSVQSIGTLVGLRDKLVLKTNQALNCVLPPRRKALVSEGNVSYFAMHNYVEVTIGKGFGQKAHAYDVDDKLGRLVSNGSRQSKLFLSYLHALTSFCLPDPLTGKTGAEEALSILASASIRSLDCLTPENVEMLKLVARLTPGRTYYPRHERVMQTVEWDKDLSFLSQHGLFLERVLSIFKDASRSAFFYPQLETKLPALDHVDDHLLCRDNIRSSTFRVSGFGAELHCTSEDVEYKPRDRAASPEGLTSHLIAQVIFSDQSMLSQSLLPRLSDQLRRYIEQGPAVSGPYQPHAATAADIAYDAGFLIESSKVITTNWITLHKELVPTICKFRLMIWLATLAFAKNVNMGVVNTLAVFRTTSEVREVQCPAGARFKLSDGAEVNKQVLRGLIEAQVIPLHSCTDIIVVRVPNEPNRVFEQRRRITYDLKKNEAVNGLITCLKSQWPCRMPTVPSNHEQWPFWNKYVNISAALPSIQLRFKEWHDNMLFVQYLERIAKNVPQKKTGTKWPSSLLITTVWVPSTVSRFVSADSSFERSAPPPLARAQQALSSKALSVFRDREYRMPELLKRLRGSAQSVYELRYVEDLNASHQAMQRGGATGSNASTSGPVKRDAIAENLQRYRVEVTRQYNAIVEAVLSLETGHALKMAEICDLYSRPRISPTLILQRINKDNIKKTSVEWRQRIADYGIALTQLQRAERMTACQNDPAALENELRNPGHTNWKPLDYPDTLLLEVDSGMMVREVQESIAEKMRNPPSGKNAVMQLNMGEGKSSVIVPIVAAARADGSALVRVIVAKPQSKQMLESQLGGLVGRRVFHLPFSRAIKIGQAEAEALLSICINCRDSGGVLLVQSEHILSFQLMGIEAAITGNMGVSHSLLKAKDFLDGASCDIVDESDENFRVKFELVYTMGTQRPIEHSPDRWVCIHHVLDIVRKAVAQVQKCYPDSVEVSPGHAGCFPRLRILRDDARDTLLNLVARHLSKEGSAGLPMATQSKQIQQAVYTYISQANLSQAEIEAVENARFWSPLTKNTLLLLRGLVASQILAFVFCQKRRRVDYGLDPNRKPETSLAVPYRAKDNPTARSEFSHPEVIITLTSLSYYYGGLTDDVLRLTFAHLMRTDQADMEYQAWVADSDRLPPSFRQLAGINLDDERQCTEHVFPCFRYAKGAVDYFLAHVVFPKELKEFPHKLSASGWDIGEEKPRPTTGFSGTND</sequence>
<evidence type="ECO:0000259" key="8">
    <source>
        <dbReference type="Pfam" id="PF12340"/>
    </source>
</evidence>